<dbReference type="EMBL" id="JAVDUP010000003">
    <property type="protein sequence ID" value="MDR6901057.1"/>
    <property type="molecule type" value="Genomic_DNA"/>
</dbReference>
<evidence type="ECO:0000313" key="1">
    <source>
        <dbReference type="EMBL" id="MDR6901057.1"/>
    </source>
</evidence>
<protein>
    <submittedName>
        <fullName evidence="1">Uncharacterized protein</fullName>
    </submittedName>
</protein>
<reference evidence="1 2" key="1">
    <citation type="submission" date="2023-07" db="EMBL/GenBank/DDBJ databases">
        <title>Sorghum-associated microbial communities from plants grown in Nebraska, USA.</title>
        <authorList>
            <person name="Schachtman D."/>
        </authorList>
    </citation>
    <scope>NUCLEOTIDE SEQUENCE [LARGE SCALE GENOMIC DNA]</scope>
    <source>
        <strain evidence="1 2">3199</strain>
    </source>
</reference>
<sequence length="32" mass="3395">MIEACAHPTAILFLTNRTPGMDSATAVARFTS</sequence>
<gene>
    <name evidence="1" type="ORF">J2W52_002681</name>
</gene>
<dbReference type="Proteomes" id="UP001250791">
    <property type="component" value="Unassembled WGS sequence"/>
</dbReference>
<evidence type="ECO:0000313" key="2">
    <source>
        <dbReference type="Proteomes" id="UP001250791"/>
    </source>
</evidence>
<keyword evidence="2" id="KW-1185">Reference proteome</keyword>
<proteinExistence type="predicted"/>
<name>A0ABU1SQ15_9HYPH</name>
<organism evidence="1 2">
    <name type="scientific">Rhizobium miluonense</name>
    <dbReference type="NCBI Taxonomy" id="411945"/>
    <lineage>
        <taxon>Bacteria</taxon>
        <taxon>Pseudomonadati</taxon>
        <taxon>Pseudomonadota</taxon>
        <taxon>Alphaproteobacteria</taxon>
        <taxon>Hyphomicrobiales</taxon>
        <taxon>Rhizobiaceae</taxon>
        <taxon>Rhizobium/Agrobacterium group</taxon>
        <taxon>Rhizobium</taxon>
    </lineage>
</organism>
<accession>A0ABU1SQ15</accession>
<comment type="caution">
    <text evidence="1">The sequence shown here is derived from an EMBL/GenBank/DDBJ whole genome shotgun (WGS) entry which is preliminary data.</text>
</comment>